<reference evidence="1" key="1">
    <citation type="journal article" date="2015" name="Nature">
        <title>Complex archaea that bridge the gap between prokaryotes and eukaryotes.</title>
        <authorList>
            <person name="Spang A."/>
            <person name="Saw J.H."/>
            <person name="Jorgensen S.L."/>
            <person name="Zaremba-Niedzwiedzka K."/>
            <person name="Martijn J."/>
            <person name="Lind A.E."/>
            <person name="van Eijk R."/>
            <person name="Schleper C."/>
            <person name="Guy L."/>
            <person name="Ettema T.J."/>
        </authorList>
    </citation>
    <scope>NUCLEOTIDE SEQUENCE</scope>
</reference>
<gene>
    <name evidence="1" type="ORF">LCGC14_2531740</name>
</gene>
<dbReference type="EMBL" id="LAZR01041104">
    <property type="protein sequence ID" value="KKL12840.1"/>
    <property type="molecule type" value="Genomic_DNA"/>
</dbReference>
<name>A0A0F9ATT1_9ZZZZ</name>
<evidence type="ECO:0000313" key="1">
    <source>
        <dbReference type="EMBL" id="KKL12840.1"/>
    </source>
</evidence>
<dbReference type="AlphaFoldDB" id="A0A0F9ATT1"/>
<organism evidence="1">
    <name type="scientific">marine sediment metagenome</name>
    <dbReference type="NCBI Taxonomy" id="412755"/>
    <lineage>
        <taxon>unclassified sequences</taxon>
        <taxon>metagenomes</taxon>
        <taxon>ecological metagenomes</taxon>
    </lineage>
</organism>
<protein>
    <submittedName>
        <fullName evidence="1">Uncharacterized protein</fullName>
    </submittedName>
</protein>
<sequence>MADYDLTRFGPWYGDTQASIEDTIESVNRLRHIPAKVWLTCHETGIFEEQPGRLWDQYLGVIFERERKLLNLLEKPKTLMDIIGACIVYGKPREPKVFYVLGERLLMKKHLEKLINEGTVAKKGEKYYKISDHATDRLSSITTGFRSSNDTLS</sequence>
<proteinExistence type="predicted"/>
<accession>A0A0F9ATT1</accession>
<comment type="caution">
    <text evidence="1">The sequence shown here is derived from an EMBL/GenBank/DDBJ whole genome shotgun (WGS) entry which is preliminary data.</text>
</comment>